<proteinExistence type="predicted"/>
<evidence type="ECO:0000313" key="3">
    <source>
        <dbReference type="Proteomes" id="UP001501047"/>
    </source>
</evidence>
<evidence type="ECO:0000256" key="1">
    <source>
        <dbReference type="SAM" id="Phobius"/>
    </source>
</evidence>
<gene>
    <name evidence="2" type="ORF">GCM10008908_19450</name>
</gene>
<organism evidence="2 3">
    <name type="scientific">Clostridium subterminale</name>
    <dbReference type="NCBI Taxonomy" id="1550"/>
    <lineage>
        <taxon>Bacteria</taxon>
        <taxon>Bacillati</taxon>
        <taxon>Bacillota</taxon>
        <taxon>Clostridia</taxon>
        <taxon>Eubacteriales</taxon>
        <taxon>Clostridiaceae</taxon>
        <taxon>Clostridium</taxon>
    </lineage>
</organism>
<accession>A0ABP3VZY2</accession>
<dbReference type="RefSeq" id="WP_343825935.1">
    <property type="nucleotide sequence ID" value="NZ_BAAACI010000006.1"/>
</dbReference>
<dbReference type="EMBL" id="BAAACI010000006">
    <property type="protein sequence ID" value="GAA0772664.1"/>
    <property type="molecule type" value="Genomic_DNA"/>
</dbReference>
<reference evidence="3" key="1">
    <citation type="journal article" date="2019" name="Int. J. Syst. Evol. Microbiol.">
        <title>The Global Catalogue of Microorganisms (GCM) 10K type strain sequencing project: providing services to taxonomists for standard genome sequencing and annotation.</title>
        <authorList>
            <consortium name="The Broad Institute Genomics Platform"/>
            <consortium name="The Broad Institute Genome Sequencing Center for Infectious Disease"/>
            <person name="Wu L."/>
            <person name="Ma J."/>
        </authorList>
    </citation>
    <scope>NUCLEOTIDE SEQUENCE [LARGE SCALE GENOMIC DNA]</scope>
    <source>
        <strain evidence="3">JCM 1417</strain>
    </source>
</reference>
<keyword evidence="1" id="KW-1133">Transmembrane helix</keyword>
<sequence length="55" mass="6260">MSVDLFKRTNAKDSEFKGICADTEKYSYNHSFKANMIATGVIVLLILGFIYLLIR</sequence>
<evidence type="ECO:0000313" key="2">
    <source>
        <dbReference type="EMBL" id="GAA0772664.1"/>
    </source>
</evidence>
<feature type="transmembrane region" description="Helical" evidence="1">
    <location>
        <begin position="34"/>
        <end position="54"/>
    </location>
</feature>
<keyword evidence="1" id="KW-0812">Transmembrane</keyword>
<keyword evidence="3" id="KW-1185">Reference proteome</keyword>
<protein>
    <submittedName>
        <fullName evidence="2">Uncharacterized protein</fullName>
    </submittedName>
</protein>
<dbReference type="Proteomes" id="UP001501047">
    <property type="component" value="Unassembled WGS sequence"/>
</dbReference>
<name>A0ABP3VZY2_CLOSU</name>
<comment type="caution">
    <text evidence="2">The sequence shown here is derived from an EMBL/GenBank/DDBJ whole genome shotgun (WGS) entry which is preliminary data.</text>
</comment>
<keyword evidence="1" id="KW-0472">Membrane</keyword>